<evidence type="ECO:0000256" key="1">
    <source>
        <dbReference type="SAM" id="MobiDB-lite"/>
    </source>
</evidence>
<dbReference type="PANTHER" id="PTHR47571:SF1">
    <property type="entry name" value="THIOREDOXIN-LIKE 3-3"/>
    <property type="match status" value="1"/>
</dbReference>
<dbReference type="CDD" id="cd02947">
    <property type="entry name" value="TRX_family"/>
    <property type="match status" value="1"/>
</dbReference>
<dbReference type="InterPro" id="IPR044193">
    <property type="entry name" value="TRL33"/>
</dbReference>
<dbReference type="AlphaFoldDB" id="A0A8B8NIV7"/>
<dbReference type="Gene3D" id="3.40.30.10">
    <property type="entry name" value="Glutaredoxin"/>
    <property type="match status" value="1"/>
</dbReference>
<evidence type="ECO:0000313" key="4">
    <source>
        <dbReference type="RefSeq" id="XP_030522009.2"/>
    </source>
</evidence>
<sequence>MHQIICPLLHSESPIVGGPIDDRVGKHRTPNILKHGTLEPDDGLTLPISRARGSPSKEVGMEGPSSGKEDGASKMLGDAAVSEMPVNRHGNMRVASSDPDLSQIMKEIKSSKSPAAINYGASWCHVCSQILPAFCQLSNSFQKLSFVYADIDECPETTQHIRYTPTFHFYRDGERVDEMFGAGEERLHDRLWLHS</sequence>
<reference evidence="4" key="1">
    <citation type="submission" date="2025-08" db="UniProtKB">
        <authorList>
            <consortium name="RefSeq"/>
        </authorList>
    </citation>
    <scope>IDENTIFICATION</scope>
    <source>
        <tissue evidence="4">Leaf</tissue>
    </source>
</reference>
<dbReference type="SUPFAM" id="SSF52833">
    <property type="entry name" value="Thioredoxin-like"/>
    <property type="match status" value="1"/>
</dbReference>
<accession>A0A8B8NIV7</accession>
<feature type="domain" description="Thioredoxin" evidence="2">
    <location>
        <begin position="106"/>
        <end position="187"/>
    </location>
</feature>
<evidence type="ECO:0000313" key="3">
    <source>
        <dbReference type="Proteomes" id="UP000827889"/>
    </source>
</evidence>
<dbReference type="KEGG" id="rarg:115735081"/>
<organism evidence="3 4">
    <name type="scientific">Rhodamnia argentea</name>
    <dbReference type="NCBI Taxonomy" id="178133"/>
    <lineage>
        <taxon>Eukaryota</taxon>
        <taxon>Viridiplantae</taxon>
        <taxon>Streptophyta</taxon>
        <taxon>Embryophyta</taxon>
        <taxon>Tracheophyta</taxon>
        <taxon>Spermatophyta</taxon>
        <taxon>Magnoliopsida</taxon>
        <taxon>eudicotyledons</taxon>
        <taxon>Gunneridae</taxon>
        <taxon>Pentapetalae</taxon>
        <taxon>rosids</taxon>
        <taxon>malvids</taxon>
        <taxon>Myrtales</taxon>
        <taxon>Myrtaceae</taxon>
        <taxon>Myrtoideae</taxon>
        <taxon>Myrteae</taxon>
        <taxon>Australasian group</taxon>
        <taxon>Rhodamnia</taxon>
    </lineage>
</organism>
<dbReference type="RefSeq" id="XP_030522009.2">
    <property type="nucleotide sequence ID" value="XM_030666149.2"/>
</dbReference>
<gene>
    <name evidence="4" type="primary">LOC115735081</name>
</gene>
<dbReference type="InterPro" id="IPR013766">
    <property type="entry name" value="Thioredoxin_domain"/>
</dbReference>
<feature type="region of interest" description="Disordered" evidence="1">
    <location>
        <begin position="30"/>
        <end position="72"/>
    </location>
</feature>
<proteinExistence type="predicted"/>
<keyword evidence="3" id="KW-1185">Reference proteome</keyword>
<dbReference type="Proteomes" id="UP000827889">
    <property type="component" value="Chromosome 10"/>
</dbReference>
<evidence type="ECO:0000259" key="2">
    <source>
        <dbReference type="Pfam" id="PF00085"/>
    </source>
</evidence>
<dbReference type="GeneID" id="115735081"/>
<protein>
    <submittedName>
        <fullName evidence="4">Thioredoxin-like 3-3</fullName>
    </submittedName>
</protein>
<dbReference type="Pfam" id="PF00085">
    <property type="entry name" value="Thioredoxin"/>
    <property type="match status" value="1"/>
</dbReference>
<name>A0A8B8NIV7_9MYRT</name>
<dbReference type="InterPro" id="IPR036249">
    <property type="entry name" value="Thioredoxin-like_sf"/>
</dbReference>
<dbReference type="PANTHER" id="PTHR47571">
    <property type="entry name" value="THIOREDOXIN-LIKE 3-3"/>
    <property type="match status" value="1"/>
</dbReference>